<evidence type="ECO:0000313" key="12">
    <source>
        <dbReference type="Proteomes" id="UP000051587"/>
    </source>
</evidence>
<dbReference type="Pfam" id="PF13622">
    <property type="entry name" value="4HBT_3"/>
    <property type="match status" value="1"/>
</dbReference>
<dbReference type="GO" id="GO:0047617">
    <property type="term" value="F:fatty acyl-CoA hydrolase activity"/>
    <property type="evidence" value="ECO:0007669"/>
    <property type="project" value="UniProtKB-EC"/>
</dbReference>
<feature type="domain" description="Acyl-CoA thioesterase 2 C-terminal" evidence="9">
    <location>
        <begin position="161"/>
        <end position="286"/>
    </location>
</feature>
<keyword evidence="3 11" id="KW-0378">Hydrolase</keyword>
<feature type="domain" description="Acyl-CoA thioesterase-like N-terminal HotDog" evidence="10">
    <location>
        <begin position="37"/>
        <end position="114"/>
    </location>
</feature>
<dbReference type="InterPro" id="IPR025652">
    <property type="entry name" value="TesB_C"/>
</dbReference>
<evidence type="ECO:0000313" key="11">
    <source>
        <dbReference type="EMBL" id="CUH63234.1"/>
    </source>
</evidence>
<comment type="similarity">
    <text evidence="1">Belongs to the C/M/P thioester hydrolase family.</text>
</comment>
<dbReference type="Proteomes" id="UP000051587">
    <property type="component" value="Unassembled WGS sequence"/>
</dbReference>
<dbReference type="EMBL" id="CYSA01000007">
    <property type="protein sequence ID" value="CUH63234.1"/>
    <property type="molecule type" value="Genomic_DNA"/>
</dbReference>
<dbReference type="SUPFAM" id="SSF54637">
    <property type="entry name" value="Thioesterase/thiol ester dehydrase-isomerase"/>
    <property type="match status" value="2"/>
</dbReference>
<dbReference type="EC" id="3.1.2.20" evidence="5"/>
<keyword evidence="12" id="KW-1185">Reference proteome</keyword>
<dbReference type="RefSeq" id="WP_058261349.1">
    <property type="nucleotide sequence ID" value="NZ_CP051181.1"/>
</dbReference>
<dbReference type="GO" id="GO:0005829">
    <property type="term" value="C:cytosol"/>
    <property type="evidence" value="ECO:0007669"/>
    <property type="project" value="TreeGrafter"/>
</dbReference>
<dbReference type="GO" id="GO:0009062">
    <property type="term" value="P:fatty acid catabolic process"/>
    <property type="evidence" value="ECO:0007669"/>
    <property type="project" value="TreeGrafter"/>
</dbReference>
<dbReference type="InterPro" id="IPR003703">
    <property type="entry name" value="Acyl_CoA_thio"/>
</dbReference>
<organism evidence="11 12">
    <name type="scientific">Thalassovita gelatinovora</name>
    <name type="common">Thalassobius gelatinovorus</name>
    <dbReference type="NCBI Taxonomy" id="53501"/>
    <lineage>
        <taxon>Bacteria</taxon>
        <taxon>Pseudomonadati</taxon>
        <taxon>Pseudomonadota</taxon>
        <taxon>Alphaproteobacteria</taxon>
        <taxon>Rhodobacterales</taxon>
        <taxon>Roseobacteraceae</taxon>
        <taxon>Thalassovita</taxon>
    </lineage>
</organism>
<dbReference type="InterPro" id="IPR042171">
    <property type="entry name" value="Acyl-CoA_hotdog"/>
</dbReference>
<comment type="catalytic activity">
    <reaction evidence="6">
        <text>a fatty acyl-CoA + H2O = a fatty acid + CoA + H(+)</text>
        <dbReference type="Rhea" id="RHEA:16781"/>
        <dbReference type="ChEBI" id="CHEBI:15377"/>
        <dbReference type="ChEBI" id="CHEBI:15378"/>
        <dbReference type="ChEBI" id="CHEBI:28868"/>
        <dbReference type="ChEBI" id="CHEBI:57287"/>
        <dbReference type="ChEBI" id="CHEBI:77636"/>
        <dbReference type="EC" id="3.1.2.20"/>
    </reaction>
    <physiologicalReaction direction="left-to-right" evidence="6">
        <dbReference type="Rhea" id="RHEA:16782"/>
    </physiologicalReaction>
</comment>
<dbReference type="FunFam" id="2.40.160.210:FF:000001">
    <property type="entry name" value="Acyl-CoA thioesterase II"/>
    <property type="match status" value="1"/>
</dbReference>
<evidence type="ECO:0000256" key="8">
    <source>
        <dbReference type="ARBA" id="ARBA00079653"/>
    </source>
</evidence>
<dbReference type="AlphaFoldDB" id="A0A0N7LUE0"/>
<dbReference type="Pfam" id="PF02551">
    <property type="entry name" value="Acyl_CoA_thio"/>
    <property type="match status" value="1"/>
</dbReference>
<evidence type="ECO:0000259" key="9">
    <source>
        <dbReference type="Pfam" id="PF02551"/>
    </source>
</evidence>
<evidence type="ECO:0000256" key="5">
    <source>
        <dbReference type="ARBA" id="ARBA00038894"/>
    </source>
</evidence>
<keyword evidence="4" id="KW-0443">Lipid metabolism</keyword>
<evidence type="ECO:0000256" key="3">
    <source>
        <dbReference type="ARBA" id="ARBA00022801"/>
    </source>
</evidence>
<dbReference type="CDD" id="cd03445">
    <property type="entry name" value="Thioesterase_II_repeat2"/>
    <property type="match status" value="1"/>
</dbReference>
<dbReference type="CDD" id="cd03444">
    <property type="entry name" value="Thioesterase_II_repeat1"/>
    <property type="match status" value="1"/>
</dbReference>
<evidence type="ECO:0000256" key="2">
    <source>
        <dbReference type="ARBA" id="ARBA00011881"/>
    </source>
</evidence>
<dbReference type="InterPro" id="IPR049449">
    <property type="entry name" value="TesB_ACOT8-like_N"/>
</dbReference>
<evidence type="ECO:0000256" key="1">
    <source>
        <dbReference type="ARBA" id="ARBA00006538"/>
    </source>
</evidence>
<dbReference type="InterPro" id="IPR029069">
    <property type="entry name" value="HotDog_dom_sf"/>
</dbReference>
<protein>
    <recommendedName>
        <fullName evidence="7">Acyl-CoA thioesterase 2</fullName>
        <ecNumber evidence="5">3.1.2.20</ecNumber>
    </recommendedName>
    <alternativeName>
        <fullName evidence="8">Thioesterase II</fullName>
    </alternativeName>
</protein>
<evidence type="ECO:0000259" key="10">
    <source>
        <dbReference type="Pfam" id="PF13622"/>
    </source>
</evidence>
<sequence length="294" mass="33114">MADQPKINMAKWLHDVLEVETVEENFFRGIATPQGRGRSFGGQVIGQALMAAIRTVGADRPVHSLHAYFMRPGDATKPVLYQVDRDRDGRSFATRRVVAVQSGKPILNLAASFHVVEPGLSHQVQMPDVPMPEDLESDEQIGERMKDQLPEAFLNWLRVPRPIEMRPVGLRAPFTRDPQEPVQNMWFKVRGPFGDDPNLHRAALAYTSDYGLLGTSVLPFAKAFVDPDMQFASLDHAVWFHDDFRMDEWLLYAMDSPWSGGARGFNRGQIFTRDGRLVASTAQEGLIRQMTPRG</sequence>
<proteinExistence type="inferred from homology"/>
<dbReference type="STRING" id="53501.SAMN04488043_10754"/>
<name>A0A0N7LUE0_THAGE</name>
<evidence type="ECO:0000256" key="7">
    <source>
        <dbReference type="ARBA" id="ARBA00071120"/>
    </source>
</evidence>
<accession>A0A0N7LUE0</accession>
<dbReference type="Gene3D" id="2.40.160.210">
    <property type="entry name" value="Acyl-CoA thioesterase, double hotdog domain"/>
    <property type="match status" value="1"/>
</dbReference>
<gene>
    <name evidence="11" type="primary">tesB</name>
    <name evidence="11" type="ORF">TG4357_00552</name>
</gene>
<reference evidence="11 12" key="1">
    <citation type="submission" date="2015-09" db="EMBL/GenBank/DDBJ databases">
        <authorList>
            <consortium name="Swine Surveillance"/>
        </authorList>
    </citation>
    <scope>NUCLEOTIDE SEQUENCE [LARGE SCALE GENOMIC DNA]</scope>
    <source>
        <strain evidence="11 12">CECT 4357</strain>
    </source>
</reference>
<dbReference type="PANTHER" id="PTHR11066:SF34">
    <property type="entry name" value="ACYL-COENZYME A THIOESTERASE 8"/>
    <property type="match status" value="1"/>
</dbReference>
<evidence type="ECO:0000256" key="6">
    <source>
        <dbReference type="ARBA" id="ARBA00050943"/>
    </source>
</evidence>
<dbReference type="GO" id="GO:0006637">
    <property type="term" value="P:acyl-CoA metabolic process"/>
    <property type="evidence" value="ECO:0007669"/>
    <property type="project" value="InterPro"/>
</dbReference>
<comment type="subunit">
    <text evidence="2">Homotetramer.</text>
</comment>
<dbReference type="PANTHER" id="PTHR11066">
    <property type="entry name" value="ACYL-COA THIOESTERASE"/>
    <property type="match status" value="1"/>
</dbReference>
<evidence type="ECO:0000256" key="4">
    <source>
        <dbReference type="ARBA" id="ARBA00023098"/>
    </source>
</evidence>